<proteinExistence type="predicted"/>
<evidence type="ECO:0000313" key="2">
    <source>
        <dbReference type="Proteomes" id="UP000017590"/>
    </source>
</evidence>
<dbReference type="Proteomes" id="UP000017590">
    <property type="component" value="Chromosome"/>
</dbReference>
<sequence length="61" mass="7115">MEQQFKLQINHSKNLEALYSSIRSVKHDINNHLLCLKILAENGNTKEINKYLYTLGQTIKN</sequence>
<evidence type="ECO:0008006" key="3">
    <source>
        <dbReference type="Google" id="ProtNLM"/>
    </source>
</evidence>
<gene>
    <name evidence="1" type="ORF">CAETHG_04235</name>
</gene>
<accession>A0ABY4TRD1</accession>
<dbReference type="PANTHER" id="PTHR40448:SF1">
    <property type="entry name" value="TWO-COMPONENT SENSOR HISTIDINE KINASE"/>
    <property type="match status" value="1"/>
</dbReference>
<protein>
    <recommendedName>
        <fullName evidence="3">SpoOB alpha-helical domain-containing protein</fullName>
    </recommendedName>
</protein>
<keyword evidence="2" id="KW-1185">Reference proteome</keyword>
<dbReference type="PANTHER" id="PTHR40448">
    <property type="entry name" value="TWO-COMPONENT SENSOR HISTIDINE KINASE"/>
    <property type="match status" value="1"/>
</dbReference>
<evidence type="ECO:0000313" key="1">
    <source>
        <dbReference type="EMBL" id="URS74470.1"/>
    </source>
</evidence>
<dbReference type="EMBL" id="CP006763">
    <property type="protein sequence ID" value="URS74470.1"/>
    <property type="molecule type" value="Genomic_DNA"/>
</dbReference>
<name>A0ABY4TRD1_9CLOT</name>
<reference evidence="2" key="1">
    <citation type="journal article" date="2014" name="Biotechnol. Biofuels">
        <title>Comparison of single-molecule sequencing and hybrid approaches for finishing the genome of Clostridium autoethanogenum and analysis of CRISPR systems in industrial relevant Clostridia.</title>
        <authorList>
            <person name="Brown S.D."/>
            <person name="Nagaraju S."/>
            <person name="Utturkar S."/>
            <person name="De Tissera S."/>
            <person name="Segovia S."/>
            <person name="Mitchell W."/>
            <person name="Land M.L."/>
            <person name="Dassanayake A."/>
            <person name="Kopke M."/>
        </authorList>
    </citation>
    <scope>NUCLEOTIDE SEQUENCE [LARGE SCALE GENOMIC DNA]</scope>
    <source>
        <strain evidence="2">DSM 10061</strain>
    </source>
</reference>
<dbReference type="RefSeq" id="WP_250613027.1">
    <property type="nucleotide sequence ID" value="NC_022592.1"/>
</dbReference>
<organism evidence="1 2">
    <name type="scientific">Clostridium autoethanogenum DSM 10061</name>
    <dbReference type="NCBI Taxonomy" id="1341692"/>
    <lineage>
        <taxon>Bacteria</taxon>
        <taxon>Bacillati</taxon>
        <taxon>Bacillota</taxon>
        <taxon>Clostridia</taxon>
        <taxon>Eubacteriales</taxon>
        <taxon>Clostridiaceae</taxon>
        <taxon>Clostridium</taxon>
    </lineage>
</organism>